<proteinExistence type="predicted"/>
<dbReference type="Proteomes" id="UP001225316">
    <property type="component" value="Unassembled WGS sequence"/>
</dbReference>
<accession>A0ABU1AT61</accession>
<evidence type="ECO:0000313" key="3">
    <source>
        <dbReference type="Proteomes" id="UP001225316"/>
    </source>
</evidence>
<dbReference type="PANTHER" id="PTHR43317">
    <property type="entry name" value="THERMOSPERMINE SYNTHASE ACAULIS5"/>
    <property type="match status" value="1"/>
</dbReference>
<dbReference type="PANTHER" id="PTHR43317:SF1">
    <property type="entry name" value="THERMOSPERMINE SYNTHASE ACAULIS5"/>
    <property type="match status" value="1"/>
</dbReference>
<sequence>MAILWQQVIDDNHYEVRSAGASVRLYRNGVNHSQWNPKRPLAGSIWDLITLPTLYRTAGSLQDVLVLGFGAGAVGRQIRELVAPERIVGVELDPIHLSIADGFFDCTEGCELIAGDAVEWVHEAEGEACYDVIIDDLYAEQEGVPVRCVPMDVEWCEALAGLLRPGGMLIFNMIEPDKVRHLPIFKSPALRARFSETIQYRIDGYENRIVAFSEQAFDPACLDQQLERIYKQYPACRAGRSRYIAETL</sequence>
<evidence type="ECO:0000256" key="1">
    <source>
        <dbReference type="ARBA" id="ARBA00023115"/>
    </source>
</evidence>
<protein>
    <recommendedName>
        <fullName evidence="4">Methyltransferase domain-containing protein</fullName>
    </recommendedName>
</protein>
<gene>
    <name evidence="2" type="ORF">QEH52_07485</name>
</gene>
<dbReference type="EMBL" id="JARXHW010000013">
    <property type="protein sequence ID" value="MDQ8207345.1"/>
    <property type="molecule type" value="Genomic_DNA"/>
</dbReference>
<keyword evidence="1" id="KW-0620">Polyamine biosynthesis</keyword>
<evidence type="ECO:0008006" key="4">
    <source>
        <dbReference type="Google" id="ProtNLM"/>
    </source>
</evidence>
<organism evidence="2 3">
    <name type="scientific">Thalassobacterium maritimum</name>
    <dbReference type="NCBI Taxonomy" id="3041265"/>
    <lineage>
        <taxon>Bacteria</taxon>
        <taxon>Pseudomonadati</taxon>
        <taxon>Verrucomicrobiota</taxon>
        <taxon>Opitutia</taxon>
        <taxon>Puniceicoccales</taxon>
        <taxon>Coraliomargaritaceae</taxon>
        <taxon>Thalassobacterium</taxon>
    </lineage>
</organism>
<keyword evidence="3" id="KW-1185">Reference proteome</keyword>
<dbReference type="Gene3D" id="3.40.50.150">
    <property type="entry name" value="Vaccinia Virus protein VP39"/>
    <property type="match status" value="1"/>
</dbReference>
<name>A0ABU1AT61_9BACT</name>
<comment type="caution">
    <text evidence="2">The sequence shown here is derived from an EMBL/GenBank/DDBJ whole genome shotgun (WGS) entry which is preliminary data.</text>
</comment>
<dbReference type="RefSeq" id="WP_308949480.1">
    <property type="nucleotide sequence ID" value="NZ_JARXHW010000013.1"/>
</dbReference>
<reference evidence="2 3" key="1">
    <citation type="submission" date="2023-04" db="EMBL/GenBank/DDBJ databases">
        <title>A novel bacteria isolated from coastal sediment.</title>
        <authorList>
            <person name="Liu X.-J."/>
            <person name="Du Z.-J."/>
        </authorList>
    </citation>
    <scope>NUCLEOTIDE SEQUENCE [LARGE SCALE GENOMIC DNA]</scope>
    <source>
        <strain evidence="2 3">SDUM461003</strain>
    </source>
</reference>
<dbReference type="SUPFAM" id="SSF53335">
    <property type="entry name" value="S-adenosyl-L-methionine-dependent methyltransferases"/>
    <property type="match status" value="1"/>
</dbReference>
<evidence type="ECO:0000313" key="2">
    <source>
        <dbReference type="EMBL" id="MDQ8207345.1"/>
    </source>
</evidence>
<dbReference type="InterPro" id="IPR029063">
    <property type="entry name" value="SAM-dependent_MTases_sf"/>
</dbReference>
<dbReference type="CDD" id="cd02440">
    <property type="entry name" value="AdoMet_MTases"/>
    <property type="match status" value="1"/>
</dbReference>